<keyword evidence="6" id="KW-1185">Reference proteome</keyword>
<dbReference type="EC" id="4.2.1.96" evidence="3"/>
<dbReference type="EMBL" id="JAUQTB010000020">
    <property type="protein sequence ID" value="MDO7908685.1"/>
    <property type="molecule type" value="Genomic_DNA"/>
</dbReference>
<dbReference type="InterPro" id="IPR001533">
    <property type="entry name" value="Pterin_deHydtase"/>
</dbReference>
<dbReference type="NCBIfam" id="NF002017">
    <property type="entry name" value="PRK00823.1-2"/>
    <property type="match status" value="1"/>
</dbReference>
<gene>
    <name evidence="5" type="ORF">Q5741_20060</name>
</gene>
<protein>
    <recommendedName>
        <fullName evidence="3">4a-hydroxytetrahydrobiopterin dehydratase</fullName>
        <ecNumber evidence="3">4.2.1.96</ecNumber>
    </recommendedName>
</protein>
<reference evidence="5 6" key="1">
    <citation type="submission" date="2023-07" db="EMBL/GenBank/DDBJ databases">
        <title>Paenibacillus sp. JX-17 nov. isolated from soil.</title>
        <authorList>
            <person name="Wan Y."/>
            <person name="Liu B."/>
        </authorList>
    </citation>
    <scope>NUCLEOTIDE SEQUENCE [LARGE SCALE GENOMIC DNA]</scope>
    <source>
        <strain evidence="5 6">JX-17</strain>
    </source>
</reference>
<dbReference type="InterPro" id="IPR036428">
    <property type="entry name" value="PCD_sf"/>
</dbReference>
<comment type="similarity">
    <text evidence="2">Belongs to the pterin-4-alpha-carbinolamine dehydratase family.</text>
</comment>
<evidence type="ECO:0000313" key="5">
    <source>
        <dbReference type="EMBL" id="MDO7908685.1"/>
    </source>
</evidence>
<dbReference type="GO" id="GO:0008124">
    <property type="term" value="F:4-alpha-hydroxytetrahydrobiopterin dehydratase activity"/>
    <property type="evidence" value="ECO:0007669"/>
    <property type="project" value="UniProtKB-EC"/>
</dbReference>
<keyword evidence="4 5" id="KW-0456">Lyase</keyword>
<dbReference type="Gene3D" id="3.30.1360.20">
    <property type="entry name" value="Transcriptional coactivator/pterin dehydratase"/>
    <property type="match status" value="1"/>
</dbReference>
<evidence type="ECO:0000313" key="6">
    <source>
        <dbReference type="Proteomes" id="UP001240171"/>
    </source>
</evidence>
<dbReference type="Proteomes" id="UP001240171">
    <property type="component" value="Unassembled WGS sequence"/>
</dbReference>
<dbReference type="PANTHER" id="PTHR12599">
    <property type="entry name" value="PTERIN-4-ALPHA-CARBINOLAMINE DEHYDRATASE"/>
    <property type="match status" value="1"/>
</dbReference>
<dbReference type="Pfam" id="PF01329">
    <property type="entry name" value="Pterin_4a"/>
    <property type="match status" value="1"/>
</dbReference>
<name>A0ABT9CHF6_9BACL</name>
<evidence type="ECO:0000256" key="3">
    <source>
        <dbReference type="ARBA" id="ARBA00013252"/>
    </source>
</evidence>
<sequence>MLYTQEEVEAHLKRLDGWMHEEGRWIVRTFLFSDFMKGIAFVDEVAAISEAFNHHPFITIDYKTVTLRLTSREEGGITGLDFKEAQQYNEAFERMKDQAD</sequence>
<comment type="caution">
    <text evidence="5">The sequence shown here is derived from an EMBL/GenBank/DDBJ whole genome shotgun (WGS) entry which is preliminary data.</text>
</comment>
<comment type="catalytic activity">
    <reaction evidence="1">
        <text>(4aS,6R)-4a-hydroxy-L-erythro-5,6,7,8-tetrahydrobiopterin = (6R)-L-erythro-6,7-dihydrobiopterin + H2O</text>
        <dbReference type="Rhea" id="RHEA:11920"/>
        <dbReference type="ChEBI" id="CHEBI:15377"/>
        <dbReference type="ChEBI" id="CHEBI:15642"/>
        <dbReference type="ChEBI" id="CHEBI:43120"/>
        <dbReference type="EC" id="4.2.1.96"/>
    </reaction>
</comment>
<dbReference type="RefSeq" id="WP_305025908.1">
    <property type="nucleotide sequence ID" value="NZ_JAUQTB010000020.1"/>
</dbReference>
<dbReference type="CDD" id="cd00488">
    <property type="entry name" value="PCD_DCoH"/>
    <property type="match status" value="1"/>
</dbReference>
<accession>A0ABT9CHF6</accession>
<evidence type="ECO:0000256" key="2">
    <source>
        <dbReference type="ARBA" id="ARBA00006472"/>
    </source>
</evidence>
<dbReference type="PANTHER" id="PTHR12599:SF0">
    <property type="entry name" value="PTERIN-4-ALPHA-CARBINOLAMINE DEHYDRATASE"/>
    <property type="match status" value="1"/>
</dbReference>
<organism evidence="5 6">
    <name type="scientific">Paenibacillus lacisoli</name>
    <dbReference type="NCBI Taxonomy" id="3064525"/>
    <lineage>
        <taxon>Bacteria</taxon>
        <taxon>Bacillati</taxon>
        <taxon>Bacillota</taxon>
        <taxon>Bacilli</taxon>
        <taxon>Bacillales</taxon>
        <taxon>Paenibacillaceae</taxon>
        <taxon>Paenibacillus</taxon>
    </lineage>
</organism>
<dbReference type="SUPFAM" id="SSF55248">
    <property type="entry name" value="PCD-like"/>
    <property type="match status" value="1"/>
</dbReference>
<evidence type="ECO:0000256" key="4">
    <source>
        <dbReference type="ARBA" id="ARBA00023239"/>
    </source>
</evidence>
<proteinExistence type="inferred from homology"/>
<evidence type="ECO:0000256" key="1">
    <source>
        <dbReference type="ARBA" id="ARBA00001554"/>
    </source>
</evidence>